<gene>
    <name evidence="1" type="ORF">BET99_02970</name>
</gene>
<organism evidence="1 2">
    <name type="scientific">Marine Group III euryarchaeote CG-Epi2</name>
    <dbReference type="NCBI Taxonomy" id="1888996"/>
    <lineage>
        <taxon>Archaea</taxon>
        <taxon>Methanobacteriati</taxon>
        <taxon>Thermoplasmatota</taxon>
        <taxon>Thermoplasmata</taxon>
        <taxon>Candidatus Thermoprofundales</taxon>
    </lineage>
</organism>
<protein>
    <recommendedName>
        <fullName evidence="3">Peptidase M10 metallopeptidase domain-containing protein</fullName>
    </recommendedName>
</protein>
<dbReference type="SUPFAM" id="SSF55486">
    <property type="entry name" value="Metalloproteases ('zincins'), catalytic domain"/>
    <property type="match status" value="1"/>
</dbReference>
<dbReference type="PROSITE" id="PS51257">
    <property type="entry name" value="PROKAR_LIPOPROTEIN"/>
    <property type="match status" value="1"/>
</dbReference>
<accession>A0A1J5U3P1</accession>
<sequence length="244" mass="27426">MKPFSAVLIMSLLIVSGCLDSLKEQIVSCDNITGQCRYEILQDTNYSKLHIEINYVTDNSPASDAVDLLKQRIKEVSDKTVITVSQSAFGSTDNSYSLEEIVDIEKNQRERFKGGDTFVIHILYLNGEYQDNDKTLGLAYTGSSFVLFKEKIEDASFLLISSTDIEKSVIVHEFGHLLGLINNGYQSPHDHEDPQHPNHSNNEESVMYWAIESQDIGNQISGEPPNDFDADDLDDLRLMKEGNL</sequence>
<dbReference type="InterPro" id="IPR024079">
    <property type="entry name" value="MetalloPept_cat_dom_sf"/>
</dbReference>
<reference evidence="1 2" key="1">
    <citation type="submission" date="2016-08" db="EMBL/GenBank/DDBJ databases">
        <title>New Insights into Marine Group III Euryarchaeota, from dark to light.</title>
        <authorList>
            <person name="Haro-Moreno J.M."/>
            <person name="Rodriguez-Valera F."/>
            <person name="Lopez-Garcia P."/>
            <person name="Moreira D."/>
            <person name="Martin-Cuadrado A.B."/>
        </authorList>
    </citation>
    <scope>NUCLEOTIDE SEQUENCE [LARGE SCALE GENOMIC DNA]</scope>
    <source>
        <strain evidence="1">CG-Epi2</strain>
    </source>
</reference>
<dbReference type="AlphaFoldDB" id="A0A1J5U3P1"/>
<evidence type="ECO:0000313" key="1">
    <source>
        <dbReference type="EMBL" id="OIR23032.1"/>
    </source>
</evidence>
<proteinExistence type="predicted"/>
<evidence type="ECO:0008006" key="3">
    <source>
        <dbReference type="Google" id="ProtNLM"/>
    </source>
</evidence>
<dbReference type="Gene3D" id="3.40.390.10">
    <property type="entry name" value="Collagenase (Catalytic Domain)"/>
    <property type="match status" value="1"/>
</dbReference>
<comment type="caution">
    <text evidence="1">The sequence shown here is derived from an EMBL/GenBank/DDBJ whole genome shotgun (WGS) entry which is preliminary data.</text>
</comment>
<name>A0A1J5U3P1_9ARCH</name>
<dbReference type="EMBL" id="MIYZ01000002">
    <property type="protein sequence ID" value="OIR23032.1"/>
    <property type="molecule type" value="Genomic_DNA"/>
</dbReference>
<dbReference type="GO" id="GO:0008237">
    <property type="term" value="F:metallopeptidase activity"/>
    <property type="evidence" value="ECO:0007669"/>
    <property type="project" value="InterPro"/>
</dbReference>
<evidence type="ECO:0000313" key="2">
    <source>
        <dbReference type="Proteomes" id="UP000183615"/>
    </source>
</evidence>
<dbReference type="Proteomes" id="UP000183615">
    <property type="component" value="Unassembled WGS sequence"/>
</dbReference>